<evidence type="ECO:0000256" key="1">
    <source>
        <dbReference type="ARBA" id="ARBA00010928"/>
    </source>
</evidence>
<dbReference type="RefSeq" id="WP_073271705.1">
    <property type="nucleotide sequence ID" value="NZ_FRAC01000006.1"/>
</dbReference>
<dbReference type="InterPro" id="IPR055170">
    <property type="entry name" value="GFO_IDH_MocA-like_dom"/>
</dbReference>
<feature type="domain" description="GFO/IDH/MocA-like oxidoreductase" evidence="4">
    <location>
        <begin position="130"/>
        <end position="246"/>
    </location>
</feature>
<sequence length="319" mass="35349">MTVRFGIIGLGAIATRFATVLKTAENTALTAVASREMARSEKFAKEYGAAKAYDNYMDLIQDEEVDIIYIALTHNFHYDIVKKCILNGKAVLCEKPFVTSQKDAAELIALAKEKQVLLMEAMWTRCIPTFQKAKEWVTKGFIGKPQLVQAAFCFNIPFDKEHRLFNPDLAGGGLYDAGVYPLEFATGILGENPVTINGIAHKCATGVDDFSVINLGFESGALASLSCGLNANVSQDANVYGTEGRVIVYDFLGSHKCERYDANNQLVESFTVEFEDGFLYEILHICELFRGKKLESPLIPLSDTRACAEIFDTLMDQWN</sequence>
<gene>
    <name evidence="5" type="ORF">SAMN02745136_00074</name>
</gene>
<protein>
    <submittedName>
        <fullName evidence="5">Predicted dehydrogenase</fullName>
    </submittedName>
</protein>
<evidence type="ECO:0000256" key="2">
    <source>
        <dbReference type="ARBA" id="ARBA00023002"/>
    </source>
</evidence>
<dbReference type="PANTHER" id="PTHR22604">
    <property type="entry name" value="OXIDOREDUCTASES"/>
    <property type="match status" value="1"/>
</dbReference>
<dbReference type="InterPro" id="IPR000683">
    <property type="entry name" value="Gfo/Idh/MocA-like_OxRdtase_N"/>
</dbReference>
<evidence type="ECO:0000259" key="4">
    <source>
        <dbReference type="Pfam" id="PF22725"/>
    </source>
</evidence>
<dbReference type="Pfam" id="PF01408">
    <property type="entry name" value="GFO_IDH_MocA"/>
    <property type="match status" value="1"/>
</dbReference>
<dbReference type="AlphaFoldDB" id="A0A1M6JGM6"/>
<keyword evidence="6" id="KW-1185">Reference proteome</keyword>
<dbReference type="Pfam" id="PF22725">
    <property type="entry name" value="GFO_IDH_MocA_C3"/>
    <property type="match status" value="1"/>
</dbReference>
<dbReference type="SUPFAM" id="SSF55347">
    <property type="entry name" value="Glyceraldehyde-3-phosphate dehydrogenase-like, C-terminal domain"/>
    <property type="match status" value="1"/>
</dbReference>
<dbReference type="Gene3D" id="3.40.50.720">
    <property type="entry name" value="NAD(P)-binding Rossmann-like Domain"/>
    <property type="match status" value="1"/>
</dbReference>
<dbReference type="GO" id="GO:0016491">
    <property type="term" value="F:oxidoreductase activity"/>
    <property type="evidence" value="ECO:0007669"/>
    <property type="project" value="UniProtKB-KW"/>
</dbReference>
<reference evidence="5 6" key="1">
    <citation type="submission" date="2016-11" db="EMBL/GenBank/DDBJ databases">
        <authorList>
            <person name="Jaros S."/>
            <person name="Januszkiewicz K."/>
            <person name="Wedrychowicz H."/>
        </authorList>
    </citation>
    <scope>NUCLEOTIDE SEQUENCE [LARGE SCALE GENOMIC DNA]</scope>
    <source>
        <strain evidence="5 6">DSM 15929</strain>
    </source>
</reference>
<organism evidence="5 6">
    <name type="scientific">Anaerocolumna jejuensis DSM 15929</name>
    <dbReference type="NCBI Taxonomy" id="1121322"/>
    <lineage>
        <taxon>Bacteria</taxon>
        <taxon>Bacillati</taxon>
        <taxon>Bacillota</taxon>
        <taxon>Clostridia</taxon>
        <taxon>Lachnospirales</taxon>
        <taxon>Lachnospiraceae</taxon>
        <taxon>Anaerocolumna</taxon>
    </lineage>
</organism>
<accession>A0A1M6JGM6</accession>
<name>A0A1M6JGM6_9FIRM</name>
<feature type="domain" description="Gfo/Idh/MocA-like oxidoreductase N-terminal" evidence="3">
    <location>
        <begin position="3"/>
        <end position="120"/>
    </location>
</feature>
<dbReference type="GO" id="GO:0000166">
    <property type="term" value="F:nucleotide binding"/>
    <property type="evidence" value="ECO:0007669"/>
    <property type="project" value="InterPro"/>
</dbReference>
<dbReference type="InterPro" id="IPR036291">
    <property type="entry name" value="NAD(P)-bd_dom_sf"/>
</dbReference>
<dbReference type="OrthoDB" id="9783105at2"/>
<dbReference type="Proteomes" id="UP000184386">
    <property type="component" value="Unassembled WGS sequence"/>
</dbReference>
<comment type="similarity">
    <text evidence="1">Belongs to the Gfo/Idh/MocA family.</text>
</comment>
<dbReference type="SUPFAM" id="SSF51735">
    <property type="entry name" value="NAD(P)-binding Rossmann-fold domains"/>
    <property type="match status" value="1"/>
</dbReference>
<keyword evidence="2" id="KW-0560">Oxidoreductase</keyword>
<dbReference type="Gene3D" id="3.30.360.10">
    <property type="entry name" value="Dihydrodipicolinate Reductase, domain 2"/>
    <property type="match status" value="1"/>
</dbReference>
<dbReference type="InterPro" id="IPR050984">
    <property type="entry name" value="Gfo/Idh/MocA_domain"/>
</dbReference>
<evidence type="ECO:0000313" key="6">
    <source>
        <dbReference type="Proteomes" id="UP000184386"/>
    </source>
</evidence>
<proteinExistence type="inferred from homology"/>
<dbReference type="PANTHER" id="PTHR22604:SF105">
    <property type="entry name" value="TRANS-1,2-DIHYDROBENZENE-1,2-DIOL DEHYDROGENASE"/>
    <property type="match status" value="1"/>
</dbReference>
<evidence type="ECO:0000259" key="3">
    <source>
        <dbReference type="Pfam" id="PF01408"/>
    </source>
</evidence>
<evidence type="ECO:0000313" key="5">
    <source>
        <dbReference type="EMBL" id="SHJ45843.1"/>
    </source>
</evidence>
<dbReference type="STRING" id="1121322.SAMN02745136_00074"/>
<dbReference type="EMBL" id="FRAC01000006">
    <property type="protein sequence ID" value="SHJ45843.1"/>
    <property type="molecule type" value="Genomic_DNA"/>
</dbReference>